<name>A0AA48L5Y1_9TREE</name>
<organism evidence="2 3">
    <name type="scientific">Cutaneotrichosporon cavernicola</name>
    <dbReference type="NCBI Taxonomy" id="279322"/>
    <lineage>
        <taxon>Eukaryota</taxon>
        <taxon>Fungi</taxon>
        <taxon>Dikarya</taxon>
        <taxon>Basidiomycota</taxon>
        <taxon>Agaricomycotina</taxon>
        <taxon>Tremellomycetes</taxon>
        <taxon>Trichosporonales</taxon>
        <taxon>Trichosporonaceae</taxon>
        <taxon>Cutaneotrichosporon</taxon>
    </lineage>
</organism>
<evidence type="ECO:0000313" key="3">
    <source>
        <dbReference type="Proteomes" id="UP001233271"/>
    </source>
</evidence>
<reference evidence="2" key="1">
    <citation type="journal article" date="2023" name="BMC Genomics">
        <title>Chromosome-level genome assemblies of Cutaneotrichosporon spp. (Trichosporonales, Basidiomycota) reveal imbalanced evolution between nucleotide sequences and chromosome synteny.</title>
        <authorList>
            <person name="Kobayashi Y."/>
            <person name="Kayamori A."/>
            <person name="Aoki K."/>
            <person name="Shiwa Y."/>
            <person name="Matsutani M."/>
            <person name="Fujita N."/>
            <person name="Sugita T."/>
            <person name="Iwasaki W."/>
            <person name="Tanaka N."/>
            <person name="Takashima M."/>
        </authorList>
    </citation>
    <scope>NUCLEOTIDE SEQUENCE</scope>
    <source>
        <strain evidence="2">HIS019</strain>
    </source>
</reference>
<sequence length="143" mass="16013">MTGWSTGRIACVTIASVLLIVVVAGTILCKYHGRQGKRVRKQRDLQNRCRSLVRKERDLESNSSSSGSGDFSCSGCSDSECWGKTILREPKFGATLAVPQLSYDPDYDRVRPNDKERVQTLSVKPSIESIDLRVIEHQRVNGW</sequence>
<keyword evidence="1" id="KW-1133">Transmembrane helix</keyword>
<dbReference type="GeneID" id="85496454"/>
<dbReference type="Proteomes" id="UP001233271">
    <property type="component" value="Chromosome 5"/>
</dbReference>
<feature type="transmembrane region" description="Helical" evidence="1">
    <location>
        <begin position="6"/>
        <end position="31"/>
    </location>
</feature>
<keyword evidence="1" id="KW-0812">Transmembrane</keyword>
<dbReference type="RefSeq" id="XP_060457849.1">
    <property type="nucleotide sequence ID" value="XM_060601347.1"/>
</dbReference>
<proteinExistence type="predicted"/>
<dbReference type="KEGG" id="ccac:CcaHIS019_0502120"/>
<dbReference type="AlphaFoldDB" id="A0AA48L5Y1"/>
<keyword evidence="3" id="KW-1185">Reference proteome</keyword>
<keyword evidence="1" id="KW-0472">Membrane</keyword>
<dbReference type="EMBL" id="AP028216">
    <property type="protein sequence ID" value="BEI92584.1"/>
    <property type="molecule type" value="Genomic_DNA"/>
</dbReference>
<accession>A0AA48L5Y1</accession>
<evidence type="ECO:0000313" key="2">
    <source>
        <dbReference type="EMBL" id="BEI92584.1"/>
    </source>
</evidence>
<protein>
    <submittedName>
        <fullName evidence="2">Uncharacterized protein</fullName>
    </submittedName>
</protein>
<evidence type="ECO:0000256" key="1">
    <source>
        <dbReference type="SAM" id="Phobius"/>
    </source>
</evidence>
<gene>
    <name evidence="2" type="ORF">CcaverHIS019_0502120</name>
</gene>